<dbReference type="OrthoDB" id="1971292at2"/>
<evidence type="ECO:0000313" key="3">
    <source>
        <dbReference type="Proteomes" id="UP000199632"/>
    </source>
</evidence>
<keyword evidence="3" id="KW-1185">Reference proteome</keyword>
<dbReference type="PROSITE" id="PS51318">
    <property type="entry name" value="TAT"/>
    <property type="match status" value="1"/>
</dbReference>
<accession>A0A1H3S1R6</accession>
<evidence type="ECO:0000313" key="2">
    <source>
        <dbReference type="EMBL" id="SDZ31495.1"/>
    </source>
</evidence>
<gene>
    <name evidence="2" type="ORF">SAMN05421684_4425</name>
</gene>
<reference evidence="3" key="1">
    <citation type="submission" date="2016-10" db="EMBL/GenBank/DDBJ databases">
        <authorList>
            <person name="Varghese N."/>
            <person name="Submissions S."/>
        </authorList>
    </citation>
    <scope>NUCLEOTIDE SEQUENCE [LARGE SCALE GENOMIC DNA]</scope>
    <source>
        <strain evidence="3">DSM 44718</strain>
    </source>
</reference>
<dbReference type="RefSeq" id="WP_143049837.1">
    <property type="nucleotide sequence ID" value="NZ_BOND01000020.1"/>
</dbReference>
<evidence type="ECO:0000259" key="1">
    <source>
        <dbReference type="Pfam" id="PF20091"/>
    </source>
</evidence>
<proteinExistence type="predicted"/>
<dbReference type="STRING" id="137265.SAMN05421684_4425"/>
<dbReference type="EMBL" id="FNQB01000002">
    <property type="protein sequence ID" value="SDZ31495.1"/>
    <property type="molecule type" value="Genomic_DNA"/>
</dbReference>
<name>A0A1H3S1R6_9ACTN</name>
<dbReference type="AlphaFoldDB" id="A0A1H3S1R6"/>
<protein>
    <recommendedName>
        <fullName evidence="1">Alpha/beta hydrolase domain-containing protein</fullName>
    </recommendedName>
</protein>
<sequence length="479" mass="52227">MSREELVQPQLNRRTVFRGLAAAGVAVAAADAVVATPAAAHGPRVPNPVVNGPVRAGGHPFFASQFDLRGHDYVEEEFFFSGTANTYTVVNGQRTTASVVDGGHAYTSRMVVRRPASARNFNGTVFVEWYNVTMGFDVEADWFRFHEHIMRAGYAWVGVSAQQLGINALKTWSPHRYGSLDVAADTLGWDIYSQALQAIRSPRGVRPLGSLRPTKVIAGGESQSASKLTQYFNAIHPLHGLADGFILNGAPEPNLVVRTDLKTPVFKLTTETDVAVIGHAQNRQPDSRVLRTWEVAGTAHADFDMIGEDYRSPHAPGINPVQFRDLGTFQDWTACDKPTLPRTPYKYVYHAALDHMDRWIRRGTKPPHGRPLDVLSTTGPRGATLARDSFGIATGGIRLAAVAVPTAVNASPNSPGFFCSIFGNYEPFSPAVLDALYPTHGSYVSKVNHVTDQNVRDGYLLPADAKTIKREAARSRIGK</sequence>
<dbReference type="InterPro" id="IPR006311">
    <property type="entry name" value="TAT_signal"/>
</dbReference>
<dbReference type="Pfam" id="PF20091">
    <property type="entry name" value="Abhydrolase_10"/>
    <property type="match status" value="1"/>
</dbReference>
<feature type="domain" description="Alpha/beta hydrolase" evidence="1">
    <location>
        <begin position="52"/>
        <end position="469"/>
    </location>
</feature>
<dbReference type="InterPro" id="IPR045394">
    <property type="entry name" value="Abhydrolase_dom"/>
</dbReference>
<organism evidence="2 3">
    <name type="scientific">Asanoa ishikariensis</name>
    <dbReference type="NCBI Taxonomy" id="137265"/>
    <lineage>
        <taxon>Bacteria</taxon>
        <taxon>Bacillati</taxon>
        <taxon>Actinomycetota</taxon>
        <taxon>Actinomycetes</taxon>
        <taxon>Micromonosporales</taxon>
        <taxon>Micromonosporaceae</taxon>
        <taxon>Asanoa</taxon>
    </lineage>
</organism>
<dbReference type="Proteomes" id="UP000199632">
    <property type="component" value="Unassembled WGS sequence"/>
</dbReference>